<evidence type="ECO:0000313" key="2">
    <source>
        <dbReference type="EMBL" id="KAL0960287.1"/>
    </source>
</evidence>
<dbReference type="Proteomes" id="UP001556367">
    <property type="component" value="Unassembled WGS sequence"/>
</dbReference>
<evidence type="ECO:0000313" key="3">
    <source>
        <dbReference type="Proteomes" id="UP001556367"/>
    </source>
</evidence>
<feature type="compositionally biased region" description="Polar residues" evidence="1">
    <location>
        <begin position="1"/>
        <end position="11"/>
    </location>
</feature>
<proteinExistence type="predicted"/>
<reference evidence="3" key="1">
    <citation type="submission" date="2024-06" db="EMBL/GenBank/DDBJ databases">
        <title>Multi-omics analyses provide insights into the biosynthesis of the anticancer antibiotic pleurotin in Hohenbuehelia grisea.</title>
        <authorList>
            <person name="Weaver J.A."/>
            <person name="Alberti F."/>
        </authorList>
    </citation>
    <scope>NUCLEOTIDE SEQUENCE [LARGE SCALE GENOMIC DNA]</scope>
    <source>
        <strain evidence="3">T-177</strain>
    </source>
</reference>
<comment type="caution">
    <text evidence="2">The sequence shown here is derived from an EMBL/GenBank/DDBJ whole genome shotgun (WGS) entry which is preliminary data.</text>
</comment>
<keyword evidence="3" id="KW-1185">Reference proteome</keyword>
<sequence>MGSNRCSQAKSVSEILDSDDFLNLSPSEALRRPRSPAEETDAPIQEPTDEFEVQARSPTPSPAPEPRSNHVKRKRASMRVEEPGPDISELKITYQLKIATKSELSKAPAKRQNKGAMLVLSRCEPWDTIKAQFLSKIAKTLKPLKEHFEDYEVQFTVPRIATEPKAY</sequence>
<evidence type="ECO:0000256" key="1">
    <source>
        <dbReference type="SAM" id="MobiDB-lite"/>
    </source>
</evidence>
<accession>A0ABR3JYS3</accession>
<name>A0ABR3JYS3_9AGAR</name>
<organism evidence="2 3">
    <name type="scientific">Hohenbuehelia grisea</name>
    <dbReference type="NCBI Taxonomy" id="104357"/>
    <lineage>
        <taxon>Eukaryota</taxon>
        <taxon>Fungi</taxon>
        <taxon>Dikarya</taxon>
        <taxon>Basidiomycota</taxon>
        <taxon>Agaricomycotina</taxon>
        <taxon>Agaricomycetes</taxon>
        <taxon>Agaricomycetidae</taxon>
        <taxon>Agaricales</taxon>
        <taxon>Pleurotineae</taxon>
        <taxon>Pleurotaceae</taxon>
        <taxon>Hohenbuehelia</taxon>
    </lineage>
</organism>
<dbReference type="EMBL" id="JASNQZ010000002">
    <property type="protein sequence ID" value="KAL0960287.1"/>
    <property type="molecule type" value="Genomic_DNA"/>
</dbReference>
<gene>
    <name evidence="2" type="ORF">HGRIS_011914</name>
</gene>
<protein>
    <submittedName>
        <fullName evidence="2">Uncharacterized protein</fullName>
    </submittedName>
</protein>
<feature type="region of interest" description="Disordered" evidence="1">
    <location>
        <begin position="1"/>
        <end position="84"/>
    </location>
</feature>